<evidence type="ECO:0000256" key="3">
    <source>
        <dbReference type="ARBA" id="ARBA00023159"/>
    </source>
</evidence>
<dbReference type="Gene3D" id="2.60.120.10">
    <property type="entry name" value="Jelly Rolls"/>
    <property type="match status" value="1"/>
</dbReference>
<dbReference type="InterPro" id="IPR012318">
    <property type="entry name" value="HTH_CRP"/>
</dbReference>
<dbReference type="GO" id="GO:0003700">
    <property type="term" value="F:DNA-binding transcription factor activity"/>
    <property type="evidence" value="ECO:0007669"/>
    <property type="project" value="InterPro"/>
</dbReference>
<dbReference type="InterPro" id="IPR036388">
    <property type="entry name" value="WH-like_DNA-bd_sf"/>
</dbReference>
<reference evidence="7 8" key="1">
    <citation type="submission" date="2014-11" db="EMBL/GenBank/DDBJ databases">
        <title>Draft genome sequence of Chelonobacter oris 1662T, associated with respiratory disease in Hermann's Tortoises.</title>
        <authorList>
            <person name="Kudirkiene E."/>
            <person name="Hansen M.J."/>
            <person name="Bojesen A.M."/>
        </authorList>
    </citation>
    <scope>NUCLEOTIDE SEQUENCE [LARGE SCALE GENOMIC DNA]</scope>
    <source>
        <strain evidence="7 8">1662</strain>
    </source>
</reference>
<dbReference type="AlphaFoldDB" id="A0A0A3APJ3"/>
<dbReference type="PROSITE" id="PS51063">
    <property type="entry name" value="HTH_CRP_2"/>
    <property type="match status" value="1"/>
</dbReference>
<dbReference type="InterPro" id="IPR014710">
    <property type="entry name" value="RmlC-like_jellyroll"/>
</dbReference>
<dbReference type="CDD" id="cd00092">
    <property type="entry name" value="HTH_CRP"/>
    <property type="match status" value="1"/>
</dbReference>
<dbReference type="PANTHER" id="PTHR24567:SF75">
    <property type="entry name" value="FUMARATE AND NITRATE REDUCTION REGULATORY PROTEIN"/>
    <property type="match status" value="1"/>
</dbReference>
<name>A0A0A3APJ3_9PAST</name>
<organism evidence="7 8">
    <name type="scientific">Chelonobacter oris</name>
    <dbReference type="NCBI Taxonomy" id="505317"/>
    <lineage>
        <taxon>Bacteria</taxon>
        <taxon>Pseudomonadati</taxon>
        <taxon>Pseudomonadota</taxon>
        <taxon>Gammaproteobacteria</taxon>
        <taxon>Pasteurellales</taxon>
        <taxon>Pasteurellaceae</taxon>
        <taxon>Chelonobacter</taxon>
    </lineage>
</organism>
<keyword evidence="1" id="KW-0805">Transcription regulation</keyword>
<evidence type="ECO:0000256" key="1">
    <source>
        <dbReference type="ARBA" id="ARBA00023015"/>
    </source>
</evidence>
<evidence type="ECO:0000259" key="5">
    <source>
        <dbReference type="PROSITE" id="PS50042"/>
    </source>
</evidence>
<dbReference type="InterPro" id="IPR036390">
    <property type="entry name" value="WH_DNA-bd_sf"/>
</dbReference>
<keyword evidence="4" id="KW-0804">Transcription</keyword>
<dbReference type="InterPro" id="IPR000595">
    <property type="entry name" value="cNMP-bd_dom"/>
</dbReference>
<dbReference type="EMBL" id="JSUM01000003">
    <property type="protein sequence ID" value="KGQ71261.1"/>
    <property type="molecule type" value="Genomic_DNA"/>
</dbReference>
<dbReference type="FunFam" id="1.10.10.10:FF:000028">
    <property type="entry name" value="Fumarate/nitrate reduction transcriptional regulator Fnr"/>
    <property type="match status" value="1"/>
</dbReference>
<dbReference type="PROSITE" id="PS00042">
    <property type="entry name" value="HTH_CRP_1"/>
    <property type="match status" value="1"/>
</dbReference>
<dbReference type="NCBIfam" id="NF008365">
    <property type="entry name" value="PRK11161.1"/>
    <property type="match status" value="1"/>
</dbReference>
<accession>A0A0A3APJ3</accession>
<dbReference type="PRINTS" id="PR00034">
    <property type="entry name" value="HTHCRP"/>
</dbReference>
<dbReference type="GO" id="GO:0003677">
    <property type="term" value="F:DNA binding"/>
    <property type="evidence" value="ECO:0007669"/>
    <property type="project" value="UniProtKB-KW"/>
</dbReference>
<dbReference type="InterPro" id="IPR018335">
    <property type="entry name" value="Tscrpt_reg_HTH_Crp-type_CS"/>
</dbReference>
<keyword evidence="8" id="KW-1185">Reference proteome</keyword>
<feature type="domain" description="Cyclic nucleotide-binding" evidence="5">
    <location>
        <begin position="30"/>
        <end position="113"/>
    </location>
</feature>
<proteinExistence type="predicted"/>
<comment type="caution">
    <text evidence="7">The sequence shown here is derived from an EMBL/GenBank/DDBJ whole genome shotgun (WGS) entry which is preliminary data.</text>
</comment>
<dbReference type="PROSITE" id="PS50042">
    <property type="entry name" value="CNMP_BINDING_3"/>
    <property type="match status" value="1"/>
</dbReference>
<dbReference type="Pfam" id="PF13545">
    <property type="entry name" value="HTH_Crp_2"/>
    <property type="match status" value="1"/>
</dbReference>
<evidence type="ECO:0000256" key="2">
    <source>
        <dbReference type="ARBA" id="ARBA00023125"/>
    </source>
</evidence>
<dbReference type="InterPro" id="IPR050397">
    <property type="entry name" value="Env_Response_Regulators"/>
</dbReference>
<dbReference type="SUPFAM" id="SSF46785">
    <property type="entry name" value="Winged helix' DNA-binding domain"/>
    <property type="match status" value="1"/>
</dbReference>
<dbReference type="SMART" id="SM00419">
    <property type="entry name" value="HTH_CRP"/>
    <property type="match status" value="1"/>
</dbReference>
<dbReference type="RefSeq" id="WP_034613375.1">
    <property type="nucleotide sequence ID" value="NZ_JSUM01000003.1"/>
</dbReference>
<dbReference type="PANTHER" id="PTHR24567">
    <property type="entry name" value="CRP FAMILY TRANSCRIPTIONAL REGULATORY PROTEIN"/>
    <property type="match status" value="1"/>
</dbReference>
<evidence type="ECO:0000256" key="4">
    <source>
        <dbReference type="ARBA" id="ARBA00023163"/>
    </source>
</evidence>
<protein>
    <submittedName>
        <fullName evidence="7">Transcriptional regulator</fullName>
    </submittedName>
</protein>
<dbReference type="Proteomes" id="UP000030380">
    <property type="component" value="Unassembled WGS sequence"/>
</dbReference>
<dbReference type="InterPro" id="IPR018490">
    <property type="entry name" value="cNMP-bd_dom_sf"/>
</dbReference>
<dbReference type="Pfam" id="PF00027">
    <property type="entry name" value="cNMP_binding"/>
    <property type="match status" value="1"/>
</dbReference>
<sequence length="252" mass="28024">MTSTSISAVRIQSGGCAIHCQECSISTLCIPFTLNNQELDQLDNIIERKKPIQKSQIMFKAGDPLRSLYAIRSGTIKTYTISETGEEQITSFHLPGDLVGFDAITDMRHPSFAQALETAMVCEIPFDILDDLAGKMPKLRQQIMRLMSSEIKSDQAMILLLSKMNAEERLAAFINNLSQRYSARGFSSKEFGLTMTRGDIANYLGLTVETISRLLGRFKKNGILSVQGKFITITDPEKLRTLADATKCKTNL</sequence>
<dbReference type="CDD" id="cd00038">
    <property type="entry name" value="CAP_ED"/>
    <property type="match status" value="1"/>
</dbReference>
<dbReference type="OrthoDB" id="7643467at2"/>
<evidence type="ECO:0000259" key="6">
    <source>
        <dbReference type="PROSITE" id="PS51063"/>
    </source>
</evidence>
<dbReference type="SMART" id="SM00100">
    <property type="entry name" value="cNMP"/>
    <property type="match status" value="1"/>
</dbReference>
<keyword evidence="2" id="KW-0238">DNA-binding</keyword>
<dbReference type="SUPFAM" id="SSF51206">
    <property type="entry name" value="cAMP-binding domain-like"/>
    <property type="match status" value="1"/>
</dbReference>
<gene>
    <name evidence="7" type="ORF">OA57_03280</name>
</gene>
<dbReference type="FunFam" id="2.60.120.10:FF:000004">
    <property type="entry name" value="Fumarate/nitrate reduction transcriptional regulator Fnr"/>
    <property type="match status" value="1"/>
</dbReference>
<dbReference type="STRING" id="505317.OA57_03280"/>
<dbReference type="GO" id="GO:0005829">
    <property type="term" value="C:cytosol"/>
    <property type="evidence" value="ECO:0007669"/>
    <property type="project" value="TreeGrafter"/>
</dbReference>
<feature type="domain" description="HTH crp-type" evidence="6">
    <location>
        <begin position="164"/>
        <end position="237"/>
    </location>
</feature>
<evidence type="ECO:0000313" key="7">
    <source>
        <dbReference type="EMBL" id="KGQ71261.1"/>
    </source>
</evidence>
<evidence type="ECO:0000313" key="8">
    <source>
        <dbReference type="Proteomes" id="UP000030380"/>
    </source>
</evidence>
<keyword evidence="3" id="KW-0010">Activator</keyword>
<dbReference type="Gene3D" id="1.10.10.10">
    <property type="entry name" value="Winged helix-like DNA-binding domain superfamily/Winged helix DNA-binding domain"/>
    <property type="match status" value="1"/>
</dbReference>